<dbReference type="OrthoDB" id="2987348at2"/>
<dbReference type="EMBL" id="QHLZ01000001">
    <property type="protein sequence ID" value="PXA69143.1"/>
    <property type="molecule type" value="Genomic_DNA"/>
</dbReference>
<dbReference type="InterPro" id="IPR050266">
    <property type="entry name" value="AB_hydrolase_sf"/>
</dbReference>
<dbReference type="GO" id="GO:0016787">
    <property type="term" value="F:hydrolase activity"/>
    <property type="evidence" value="ECO:0007669"/>
    <property type="project" value="UniProtKB-KW"/>
</dbReference>
<evidence type="ECO:0000313" key="2">
    <source>
        <dbReference type="Proteomes" id="UP000246303"/>
    </source>
</evidence>
<name>A0A2V3DVI3_9MICC</name>
<dbReference type="InterPro" id="IPR000073">
    <property type="entry name" value="AB_hydrolase_1"/>
</dbReference>
<comment type="caution">
    <text evidence="1">The sequence shown here is derived from an EMBL/GenBank/DDBJ whole genome shotgun (WGS) entry which is preliminary data.</text>
</comment>
<dbReference type="Proteomes" id="UP000246303">
    <property type="component" value="Unassembled WGS sequence"/>
</dbReference>
<dbReference type="InterPro" id="IPR029058">
    <property type="entry name" value="AB_hydrolase_fold"/>
</dbReference>
<dbReference type="Pfam" id="PF12697">
    <property type="entry name" value="Abhydrolase_6"/>
    <property type="match status" value="1"/>
</dbReference>
<dbReference type="RefSeq" id="WP_110104431.1">
    <property type="nucleotide sequence ID" value="NZ_JACBZZ010000001.1"/>
</dbReference>
<dbReference type="PANTHER" id="PTHR43798:SF33">
    <property type="entry name" value="HYDROLASE, PUTATIVE (AFU_ORTHOLOGUE AFUA_2G14860)-RELATED"/>
    <property type="match status" value="1"/>
</dbReference>
<protein>
    <submittedName>
        <fullName evidence="1">Alpha/beta hydrolase</fullName>
    </submittedName>
</protein>
<accession>A0A2V3DVI3</accession>
<dbReference type="PANTHER" id="PTHR43798">
    <property type="entry name" value="MONOACYLGLYCEROL LIPASE"/>
    <property type="match status" value="1"/>
</dbReference>
<evidence type="ECO:0000313" key="1">
    <source>
        <dbReference type="EMBL" id="PXA69143.1"/>
    </source>
</evidence>
<organism evidence="1 2">
    <name type="scientific">Arthrobacter psychrochitiniphilus</name>
    <dbReference type="NCBI Taxonomy" id="291045"/>
    <lineage>
        <taxon>Bacteria</taxon>
        <taxon>Bacillati</taxon>
        <taxon>Actinomycetota</taxon>
        <taxon>Actinomycetes</taxon>
        <taxon>Micrococcales</taxon>
        <taxon>Micrococcaceae</taxon>
        <taxon>Arthrobacter</taxon>
    </lineage>
</organism>
<sequence>MPLFEGIRASTVQTDRLLANVLTRTGAGAGGPAVVFVHGNVSSSLFWQPIMLALPDDVDAYAIDLRGFGGSEGAPVDASRGVRDFSDDVYSVVRELGLGPVHLVGWSMGGGVVMQYALDYPVASITLQAPVSPYGFGGTRLDGTRLTTDDAGTGGGGANPGFVAALEAGDTSRENPLGPWSVYKGSYVAAGFVSEHEDTWVESMLSTATGPENYPGDSVPSENWPGFAAGARGVLNTMSPGNFNVSAIAELAIKPPVLWVRGDADAIVSDGSAFDLNFLGQAGVIPGWPGQEKAPAQQMLAQTRAVLESYAAKGGRYSEEVFAGSGHSPALEQPERFVELLVAHVRGA</sequence>
<keyword evidence="1" id="KW-0378">Hydrolase</keyword>
<dbReference type="SUPFAM" id="SSF53474">
    <property type="entry name" value="alpha/beta-Hydrolases"/>
    <property type="match status" value="1"/>
</dbReference>
<dbReference type="GO" id="GO:0016020">
    <property type="term" value="C:membrane"/>
    <property type="evidence" value="ECO:0007669"/>
    <property type="project" value="TreeGrafter"/>
</dbReference>
<dbReference type="Gene3D" id="3.40.50.1820">
    <property type="entry name" value="alpha/beta hydrolase"/>
    <property type="match status" value="1"/>
</dbReference>
<keyword evidence="2" id="KW-1185">Reference proteome</keyword>
<proteinExistence type="predicted"/>
<gene>
    <name evidence="1" type="ORF">CVS29_00775</name>
</gene>
<dbReference type="AlphaFoldDB" id="A0A2V3DVI3"/>
<reference evidence="1 2" key="1">
    <citation type="submission" date="2018-05" db="EMBL/GenBank/DDBJ databases">
        <title>Genetic diversity of glacier-inhabiting Cryobacterium bacteria in China and description of Cryobacterium mengkeensis sp. nov. and Arthrobacter glacialis sp. nov.</title>
        <authorList>
            <person name="Liu Q."/>
            <person name="Xin Y.-H."/>
        </authorList>
    </citation>
    <scope>NUCLEOTIDE SEQUENCE [LARGE SCALE GENOMIC DNA]</scope>
    <source>
        <strain evidence="1 2">GP3</strain>
    </source>
</reference>